<evidence type="ECO:0000313" key="2">
    <source>
        <dbReference type="Proteomes" id="UP000503004"/>
    </source>
</evidence>
<proteinExistence type="predicted"/>
<name>A0A858QAC7_9GAMM</name>
<sequence length="247" mass="26124">MSGTTISKKLSALAVAGILHGITASVWAHSLIIVPNGEIVEEWVTAKYRIQHGCEEQLRGAKPRPIIAQSFLLPTVNPVLSRDDGGQIQDTDGNGIVDLNDVIQGGSLIGQVTPLVDSSVFKNRRPITDALGNVLGFNSTNGKVPPGGRIYAEVPFVVTPVFFVEASCATRLVVHPVGADICKLGVTPNSAMRTFGSPSPPRSFLMPYMASAKMNCGSSSNVVPVQGYCLPPAAMVTPFMSTPPRKT</sequence>
<gene>
    <name evidence="1" type="ORF">GNH96_12975</name>
</gene>
<organism evidence="1 2">
    <name type="scientific">Methylococcus geothermalis</name>
    <dbReference type="NCBI Taxonomy" id="2681310"/>
    <lineage>
        <taxon>Bacteria</taxon>
        <taxon>Pseudomonadati</taxon>
        <taxon>Pseudomonadota</taxon>
        <taxon>Gammaproteobacteria</taxon>
        <taxon>Methylococcales</taxon>
        <taxon>Methylococcaceae</taxon>
        <taxon>Methylococcus</taxon>
    </lineage>
</organism>
<accession>A0A858QAC7</accession>
<dbReference type="Proteomes" id="UP000503004">
    <property type="component" value="Chromosome"/>
</dbReference>
<protein>
    <submittedName>
        <fullName evidence="1">Uncharacterized protein</fullName>
    </submittedName>
</protein>
<evidence type="ECO:0000313" key="1">
    <source>
        <dbReference type="EMBL" id="QJD30790.1"/>
    </source>
</evidence>
<dbReference type="AlphaFoldDB" id="A0A858QAC7"/>
<dbReference type="InterPro" id="IPR018247">
    <property type="entry name" value="EF_Hand_1_Ca_BS"/>
</dbReference>
<dbReference type="RefSeq" id="WP_169604065.1">
    <property type="nucleotide sequence ID" value="NZ_CP046565.1"/>
</dbReference>
<reference evidence="2" key="1">
    <citation type="submission" date="2019-12" db="EMBL/GenBank/DDBJ databases">
        <authorList>
            <person name="Awala S.I."/>
            <person name="Rhee S.K."/>
        </authorList>
    </citation>
    <scope>NUCLEOTIDE SEQUENCE [LARGE SCALE GENOMIC DNA]</scope>
    <source>
        <strain evidence="2">IM1</strain>
    </source>
</reference>
<dbReference type="KEGG" id="metu:GNH96_12975"/>
<keyword evidence="2" id="KW-1185">Reference proteome</keyword>
<dbReference type="PROSITE" id="PS00018">
    <property type="entry name" value="EF_HAND_1"/>
    <property type="match status" value="1"/>
</dbReference>
<dbReference type="EMBL" id="CP046565">
    <property type="protein sequence ID" value="QJD30790.1"/>
    <property type="molecule type" value="Genomic_DNA"/>
</dbReference>